<evidence type="ECO:0000313" key="2">
    <source>
        <dbReference type="EMBL" id="CAK0865315.1"/>
    </source>
</evidence>
<accession>A0ABN9V0U4</accession>
<proteinExistence type="predicted"/>
<comment type="caution">
    <text evidence="2">The sequence shown here is derived from an EMBL/GenBank/DDBJ whole genome shotgun (WGS) entry which is preliminary data.</text>
</comment>
<sequence>MHSGAGCVEVATAGEAVLRRAQRAPRQEARLEAEPCSVVEGASLSLSRSLSADAVPSRARAPLRAGRMGCFAEPAFLWHRGADVRAGLRALSAEVMAAPCAAQLTAKLPNQEERDIDQKVSQPVLMEQSQISEPFDGGLEVSEADEAERGRVDADEGSALPTPAAVPWVPCGLPLGPGERRLFSPMFASHELPAAVGQMLGSDAGLLCASEDDGDDPPDAFGLGGFRS</sequence>
<gene>
    <name evidence="2" type="ORF">PCOR1329_LOCUS52878</name>
</gene>
<dbReference type="EMBL" id="CAUYUJ010016438">
    <property type="protein sequence ID" value="CAK0865315.1"/>
    <property type="molecule type" value="Genomic_DNA"/>
</dbReference>
<dbReference type="Proteomes" id="UP001189429">
    <property type="component" value="Unassembled WGS sequence"/>
</dbReference>
<protein>
    <submittedName>
        <fullName evidence="2">Uncharacterized protein</fullName>
    </submittedName>
</protein>
<organism evidence="2 3">
    <name type="scientific">Prorocentrum cordatum</name>
    <dbReference type="NCBI Taxonomy" id="2364126"/>
    <lineage>
        <taxon>Eukaryota</taxon>
        <taxon>Sar</taxon>
        <taxon>Alveolata</taxon>
        <taxon>Dinophyceae</taxon>
        <taxon>Prorocentrales</taxon>
        <taxon>Prorocentraceae</taxon>
        <taxon>Prorocentrum</taxon>
    </lineage>
</organism>
<feature type="region of interest" description="Disordered" evidence="1">
    <location>
        <begin position="209"/>
        <end position="228"/>
    </location>
</feature>
<name>A0ABN9V0U4_9DINO</name>
<evidence type="ECO:0000256" key="1">
    <source>
        <dbReference type="SAM" id="MobiDB-lite"/>
    </source>
</evidence>
<reference evidence="2" key="1">
    <citation type="submission" date="2023-10" db="EMBL/GenBank/DDBJ databases">
        <authorList>
            <person name="Chen Y."/>
            <person name="Shah S."/>
            <person name="Dougan E. K."/>
            <person name="Thang M."/>
            <person name="Chan C."/>
        </authorList>
    </citation>
    <scope>NUCLEOTIDE SEQUENCE [LARGE SCALE GENOMIC DNA]</scope>
</reference>
<evidence type="ECO:0000313" key="3">
    <source>
        <dbReference type="Proteomes" id="UP001189429"/>
    </source>
</evidence>
<keyword evidence="3" id="KW-1185">Reference proteome</keyword>